<dbReference type="GO" id="GO:0005737">
    <property type="term" value="C:cytoplasm"/>
    <property type="evidence" value="ECO:0007669"/>
    <property type="project" value="TreeGrafter"/>
</dbReference>
<dbReference type="InterPro" id="IPR011009">
    <property type="entry name" value="Kinase-like_dom_sf"/>
</dbReference>
<dbReference type="InterPro" id="IPR050167">
    <property type="entry name" value="Ser_Thr_protein_kinase"/>
</dbReference>
<dbReference type="Pfam" id="PF07714">
    <property type="entry name" value="PK_Tyr_Ser-Thr"/>
    <property type="match status" value="1"/>
</dbReference>
<dbReference type="Gene3D" id="1.10.510.10">
    <property type="entry name" value="Transferase(Phosphotransferase) domain 1"/>
    <property type="match status" value="1"/>
</dbReference>
<proteinExistence type="predicted"/>
<dbReference type="InterPro" id="IPR001245">
    <property type="entry name" value="Ser-Thr/Tyr_kinase_cat_dom"/>
</dbReference>
<evidence type="ECO:0000313" key="3">
    <source>
        <dbReference type="Proteomes" id="UP000054477"/>
    </source>
</evidence>
<dbReference type="SMART" id="SM00220">
    <property type="entry name" value="S_TKc"/>
    <property type="match status" value="1"/>
</dbReference>
<organism evidence="2 3">
    <name type="scientific">Laccaria amethystina LaAM-08-1</name>
    <dbReference type="NCBI Taxonomy" id="1095629"/>
    <lineage>
        <taxon>Eukaryota</taxon>
        <taxon>Fungi</taxon>
        <taxon>Dikarya</taxon>
        <taxon>Basidiomycota</taxon>
        <taxon>Agaricomycotina</taxon>
        <taxon>Agaricomycetes</taxon>
        <taxon>Agaricomycetidae</taxon>
        <taxon>Agaricales</taxon>
        <taxon>Agaricineae</taxon>
        <taxon>Hydnangiaceae</taxon>
        <taxon>Laccaria</taxon>
    </lineage>
</organism>
<dbReference type="PANTHER" id="PTHR23257">
    <property type="entry name" value="SERINE-THREONINE PROTEIN KINASE"/>
    <property type="match status" value="1"/>
</dbReference>
<dbReference type="GO" id="GO:0004672">
    <property type="term" value="F:protein kinase activity"/>
    <property type="evidence" value="ECO:0007669"/>
    <property type="project" value="InterPro"/>
</dbReference>
<dbReference type="OrthoDB" id="346907at2759"/>
<dbReference type="STRING" id="1095629.A0A0C9XUI3"/>
<feature type="non-terminal residue" evidence="2">
    <location>
        <position position="1"/>
    </location>
</feature>
<protein>
    <submittedName>
        <fullName evidence="2">Unplaced genomic scaffold K443scaffold_109, whole genome shotgun sequence</fullName>
    </submittedName>
</protein>
<keyword evidence="3" id="KW-1185">Reference proteome</keyword>
<dbReference type="GO" id="GO:0007165">
    <property type="term" value="P:signal transduction"/>
    <property type="evidence" value="ECO:0007669"/>
    <property type="project" value="TreeGrafter"/>
</dbReference>
<dbReference type="HOGENOM" id="CLU_000288_7_18_1"/>
<name>A0A0C9XUI3_9AGAR</name>
<dbReference type="AlphaFoldDB" id="A0A0C9XUI3"/>
<dbReference type="Proteomes" id="UP000054477">
    <property type="component" value="Unassembled WGS sequence"/>
</dbReference>
<dbReference type="PROSITE" id="PS50011">
    <property type="entry name" value="PROTEIN_KINASE_DOM"/>
    <property type="match status" value="1"/>
</dbReference>
<reference evidence="3" key="2">
    <citation type="submission" date="2015-01" db="EMBL/GenBank/DDBJ databases">
        <title>Evolutionary Origins and Diversification of the Mycorrhizal Mutualists.</title>
        <authorList>
            <consortium name="DOE Joint Genome Institute"/>
            <consortium name="Mycorrhizal Genomics Consortium"/>
            <person name="Kohler A."/>
            <person name="Kuo A."/>
            <person name="Nagy L.G."/>
            <person name="Floudas D."/>
            <person name="Copeland A."/>
            <person name="Barry K.W."/>
            <person name="Cichocki N."/>
            <person name="Veneault-Fourrey C."/>
            <person name="LaButti K."/>
            <person name="Lindquist E.A."/>
            <person name="Lipzen A."/>
            <person name="Lundell T."/>
            <person name="Morin E."/>
            <person name="Murat C."/>
            <person name="Riley R."/>
            <person name="Ohm R."/>
            <person name="Sun H."/>
            <person name="Tunlid A."/>
            <person name="Henrissat B."/>
            <person name="Grigoriev I.V."/>
            <person name="Hibbett D.S."/>
            <person name="Martin F."/>
        </authorList>
    </citation>
    <scope>NUCLEOTIDE SEQUENCE [LARGE SCALE GENOMIC DNA]</scope>
    <source>
        <strain evidence="3">LaAM-08-1</strain>
    </source>
</reference>
<dbReference type="GO" id="GO:0005524">
    <property type="term" value="F:ATP binding"/>
    <property type="evidence" value="ECO:0007669"/>
    <property type="project" value="InterPro"/>
</dbReference>
<evidence type="ECO:0000259" key="1">
    <source>
        <dbReference type="PROSITE" id="PS50011"/>
    </source>
</evidence>
<reference evidence="2 3" key="1">
    <citation type="submission" date="2014-04" db="EMBL/GenBank/DDBJ databases">
        <authorList>
            <consortium name="DOE Joint Genome Institute"/>
            <person name="Kuo A."/>
            <person name="Kohler A."/>
            <person name="Nagy L.G."/>
            <person name="Floudas D."/>
            <person name="Copeland A."/>
            <person name="Barry K.W."/>
            <person name="Cichocki N."/>
            <person name="Veneault-Fourrey C."/>
            <person name="LaButti K."/>
            <person name="Lindquist E.A."/>
            <person name="Lipzen A."/>
            <person name="Lundell T."/>
            <person name="Morin E."/>
            <person name="Murat C."/>
            <person name="Sun H."/>
            <person name="Tunlid A."/>
            <person name="Henrissat B."/>
            <person name="Grigoriev I.V."/>
            <person name="Hibbett D.S."/>
            <person name="Martin F."/>
            <person name="Nordberg H.P."/>
            <person name="Cantor M.N."/>
            <person name="Hua S.X."/>
        </authorList>
    </citation>
    <scope>NUCLEOTIDE SEQUENCE [LARGE SCALE GENOMIC DNA]</scope>
    <source>
        <strain evidence="2 3">LaAM-08-1</strain>
    </source>
</reference>
<dbReference type="SUPFAM" id="SSF56112">
    <property type="entry name" value="Protein kinase-like (PK-like)"/>
    <property type="match status" value="1"/>
</dbReference>
<dbReference type="EMBL" id="KN838644">
    <property type="protein sequence ID" value="KIJ99572.1"/>
    <property type="molecule type" value="Genomic_DNA"/>
</dbReference>
<dbReference type="PANTHER" id="PTHR23257:SF969">
    <property type="entry name" value="INTEGRIN-LINKED PROTEIN KINASE"/>
    <property type="match status" value="1"/>
</dbReference>
<gene>
    <name evidence="2" type="ORF">K443DRAFT_163931</name>
</gene>
<accession>A0A0C9XUI3</accession>
<sequence>FIQNSCKIVHGNVKCANILVSALGNACICDFGMSKVIEEVTEKSASETLTSAGSVRWLAPELIEGIVSSPTMAADTYSFAMAILELLTGKHPFSERKRDASVIHDIVVLKKTPHRPEEEEEAWIWLTNDLWRLMQACWHKDALSQPLMKHVSSSLSTMKTT</sequence>
<dbReference type="InterPro" id="IPR000719">
    <property type="entry name" value="Prot_kinase_dom"/>
</dbReference>
<feature type="domain" description="Protein kinase" evidence="1">
    <location>
        <begin position="1"/>
        <end position="158"/>
    </location>
</feature>
<evidence type="ECO:0000313" key="2">
    <source>
        <dbReference type="EMBL" id="KIJ99572.1"/>
    </source>
</evidence>